<organism evidence="2 3">
    <name type="scientific">Velamenicoccus archaeovorus</name>
    <dbReference type="NCBI Taxonomy" id="1930593"/>
    <lineage>
        <taxon>Bacteria</taxon>
        <taxon>Pseudomonadati</taxon>
        <taxon>Candidatus Omnitrophota</taxon>
        <taxon>Candidatus Velamenicoccus</taxon>
    </lineage>
</organism>
<proteinExistence type="predicted"/>
<evidence type="ECO:0000313" key="3">
    <source>
        <dbReference type="Proteomes" id="UP000287243"/>
    </source>
</evidence>
<sequence length="208" mass="24984">MSVSMKKRSLFLISIVLVSFITPGNSFSENKKNENDDPFWQWFVWKYENVSEPRQKEVINYFKTINKISKESEKTRYVAKNSFWGDPDINKAISITKDSLEKAREIVPPQECKRHYDLTIEILKELNVYQKNRSKFKDPKIFEQETKGVISQELLNEEARQREYFIILRNVGFYDHFFDEVVKLKLMTRQEAKKMHNEIEEKTTRHFI</sequence>
<dbReference type="EMBL" id="CP019384">
    <property type="protein sequence ID" value="QAT16835.1"/>
    <property type="molecule type" value="Genomic_DNA"/>
</dbReference>
<feature type="signal peptide" evidence="1">
    <location>
        <begin position="1"/>
        <end position="28"/>
    </location>
</feature>
<gene>
    <name evidence="2" type="ORF">BU251_03345</name>
</gene>
<keyword evidence="3" id="KW-1185">Reference proteome</keyword>
<evidence type="ECO:0000256" key="1">
    <source>
        <dbReference type="SAM" id="SignalP"/>
    </source>
</evidence>
<name>A0A410P3Q9_VELA1</name>
<dbReference type="Proteomes" id="UP000287243">
    <property type="component" value="Chromosome"/>
</dbReference>
<dbReference type="KEGG" id="vai:BU251_03345"/>
<keyword evidence="1" id="KW-0732">Signal</keyword>
<dbReference type="AlphaFoldDB" id="A0A410P3Q9"/>
<accession>A0A410P3Q9</accession>
<evidence type="ECO:0000313" key="2">
    <source>
        <dbReference type="EMBL" id="QAT16835.1"/>
    </source>
</evidence>
<feature type="chain" id="PRO_5019505486" evidence="1">
    <location>
        <begin position="29"/>
        <end position="208"/>
    </location>
</feature>
<protein>
    <submittedName>
        <fullName evidence="2">Uncharacterized protein</fullName>
    </submittedName>
</protein>
<reference evidence="2 3" key="1">
    <citation type="submission" date="2017-01" db="EMBL/GenBank/DDBJ databases">
        <title>First insights into the biology of 'candidatus Vampirococcus archaeovorus'.</title>
        <authorList>
            <person name="Kizina J."/>
            <person name="Jordan S."/>
            <person name="Stueber K."/>
            <person name="Reinhardt R."/>
            <person name="Harder J."/>
        </authorList>
    </citation>
    <scope>NUCLEOTIDE SEQUENCE [LARGE SCALE GENOMIC DNA]</scope>
    <source>
        <strain evidence="2 3">LiM</strain>
    </source>
</reference>